<evidence type="ECO:0000256" key="2">
    <source>
        <dbReference type="ARBA" id="ARBA00022801"/>
    </source>
</evidence>
<dbReference type="Gene3D" id="3.10.129.10">
    <property type="entry name" value="Hotdog Thioesterase"/>
    <property type="match status" value="1"/>
</dbReference>
<sequence>MDATKQSYYQYLKELFLNAPFSETLNIIGTEAEPGQATLYMEIKPDKHMNTNQTLHGGVTASLLDTASGMSVRTLLDETETIATVNLSINFLKPGFSGKLTAKGHVKSKGKKMATVEAEVFDENNNLLANSIGTFVILQKK</sequence>
<dbReference type="InterPro" id="IPR039298">
    <property type="entry name" value="ACOT13"/>
</dbReference>
<reference evidence="4" key="1">
    <citation type="submission" date="2020-09" db="EMBL/GenBank/DDBJ databases">
        <title>Bacillus faecalis sp. nov., a moderately halophilic bacterium isolated from cow faeces.</title>
        <authorList>
            <person name="Jiang L."/>
            <person name="Lee J."/>
        </authorList>
    </citation>
    <scope>NUCLEOTIDE SEQUENCE</scope>
    <source>
        <strain evidence="4">AGMB 02131</strain>
    </source>
</reference>
<feature type="domain" description="Thioesterase" evidence="3">
    <location>
        <begin position="53"/>
        <end position="128"/>
    </location>
</feature>
<dbReference type="PANTHER" id="PTHR21660:SF1">
    <property type="entry name" value="ACYL-COENZYME A THIOESTERASE 13"/>
    <property type="match status" value="1"/>
</dbReference>
<evidence type="ECO:0000259" key="3">
    <source>
        <dbReference type="Pfam" id="PF03061"/>
    </source>
</evidence>
<comment type="caution">
    <text evidence="4">The sequence shown here is derived from an EMBL/GenBank/DDBJ whole genome shotgun (WGS) entry which is preliminary data.</text>
</comment>
<dbReference type="InterPro" id="IPR029069">
    <property type="entry name" value="HotDog_dom_sf"/>
</dbReference>
<comment type="similarity">
    <text evidence="1">Belongs to the thioesterase PaaI family.</text>
</comment>
<dbReference type="GO" id="GO:0047617">
    <property type="term" value="F:fatty acyl-CoA hydrolase activity"/>
    <property type="evidence" value="ECO:0007669"/>
    <property type="project" value="InterPro"/>
</dbReference>
<dbReference type="InterPro" id="IPR006683">
    <property type="entry name" value="Thioestr_dom"/>
</dbReference>
<evidence type="ECO:0000313" key="5">
    <source>
        <dbReference type="Proteomes" id="UP000602076"/>
    </source>
</evidence>
<keyword evidence="5" id="KW-1185">Reference proteome</keyword>
<dbReference type="RefSeq" id="WP_190999987.1">
    <property type="nucleotide sequence ID" value="NZ_JACXSI010000069.1"/>
</dbReference>
<accession>A0A927CZB1</accession>
<keyword evidence="2" id="KW-0378">Hydrolase</keyword>
<protein>
    <submittedName>
        <fullName evidence="4">PaaI family thioesterase</fullName>
    </submittedName>
</protein>
<dbReference type="CDD" id="cd03443">
    <property type="entry name" value="PaaI_thioesterase"/>
    <property type="match status" value="1"/>
</dbReference>
<dbReference type="PANTHER" id="PTHR21660">
    <property type="entry name" value="THIOESTERASE SUPERFAMILY MEMBER-RELATED"/>
    <property type="match status" value="1"/>
</dbReference>
<name>A0A927CZB1_9BACI</name>
<organism evidence="4 5">
    <name type="scientific">Peribacillus faecalis</name>
    <dbReference type="NCBI Taxonomy" id="2772559"/>
    <lineage>
        <taxon>Bacteria</taxon>
        <taxon>Bacillati</taxon>
        <taxon>Bacillota</taxon>
        <taxon>Bacilli</taxon>
        <taxon>Bacillales</taxon>
        <taxon>Bacillaceae</taxon>
        <taxon>Peribacillus</taxon>
    </lineage>
</organism>
<evidence type="ECO:0000313" key="4">
    <source>
        <dbReference type="EMBL" id="MBD3110458.1"/>
    </source>
</evidence>
<dbReference type="AlphaFoldDB" id="A0A927CZB1"/>
<dbReference type="EMBL" id="JACXSI010000069">
    <property type="protein sequence ID" value="MBD3110458.1"/>
    <property type="molecule type" value="Genomic_DNA"/>
</dbReference>
<dbReference type="Pfam" id="PF03061">
    <property type="entry name" value="4HBT"/>
    <property type="match status" value="1"/>
</dbReference>
<dbReference type="NCBIfam" id="TIGR00369">
    <property type="entry name" value="unchar_dom_1"/>
    <property type="match status" value="1"/>
</dbReference>
<gene>
    <name evidence="4" type="ORF">IEO70_19205</name>
</gene>
<evidence type="ECO:0000256" key="1">
    <source>
        <dbReference type="ARBA" id="ARBA00008324"/>
    </source>
</evidence>
<dbReference type="SUPFAM" id="SSF54637">
    <property type="entry name" value="Thioesterase/thiol ester dehydrase-isomerase"/>
    <property type="match status" value="1"/>
</dbReference>
<dbReference type="InterPro" id="IPR003736">
    <property type="entry name" value="PAAI_dom"/>
</dbReference>
<dbReference type="Proteomes" id="UP000602076">
    <property type="component" value="Unassembled WGS sequence"/>
</dbReference>
<proteinExistence type="inferred from homology"/>